<reference evidence="2 3" key="1">
    <citation type="submission" date="2011-02" db="EMBL/GenBank/DDBJ databases">
        <title>The Genome Sequence of Sphaeroforma arctica JP610.</title>
        <authorList>
            <consortium name="The Broad Institute Genome Sequencing Platform"/>
            <person name="Russ C."/>
            <person name="Cuomo C."/>
            <person name="Young S.K."/>
            <person name="Zeng Q."/>
            <person name="Gargeya S."/>
            <person name="Alvarado L."/>
            <person name="Berlin A."/>
            <person name="Chapman S.B."/>
            <person name="Chen Z."/>
            <person name="Freedman E."/>
            <person name="Gellesch M."/>
            <person name="Goldberg J."/>
            <person name="Griggs A."/>
            <person name="Gujja S."/>
            <person name="Heilman E."/>
            <person name="Heiman D."/>
            <person name="Howarth C."/>
            <person name="Mehta T."/>
            <person name="Neiman D."/>
            <person name="Pearson M."/>
            <person name="Roberts A."/>
            <person name="Saif S."/>
            <person name="Shea T."/>
            <person name="Shenoy N."/>
            <person name="Sisk P."/>
            <person name="Stolte C."/>
            <person name="Sykes S."/>
            <person name="White J."/>
            <person name="Yandava C."/>
            <person name="Burger G."/>
            <person name="Gray M.W."/>
            <person name="Holland P.W.H."/>
            <person name="King N."/>
            <person name="Lang F.B.F."/>
            <person name="Roger A.J."/>
            <person name="Ruiz-Trillo I."/>
            <person name="Haas B."/>
            <person name="Nusbaum C."/>
            <person name="Birren B."/>
        </authorList>
    </citation>
    <scope>NUCLEOTIDE SEQUENCE [LARGE SCALE GENOMIC DNA]</scope>
    <source>
        <strain evidence="2 3">JP610</strain>
    </source>
</reference>
<dbReference type="Proteomes" id="UP000054560">
    <property type="component" value="Unassembled WGS sequence"/>
</dbReference>
<feature type="compositionally biased region" description="Basic and acidic residues" evidence="1">
    <location>
        <begin position="115"/>
        <end position="138"/>
    </location>
</feature>
<accession>A0A0L0F8H2</accession>
<evidence type="ECO:0000313" key="2">
    <source>
        <dbReference type="EMBL" id="KNC73024.1"/>
    </source>
</evidence>
<protein>
    <submittedName>
        <fullName evidence="2">Uncharacterized protein</fullName>
    </submittedName>
</protein>
<dbReference type="GeneID" id="25914915"/>
<feature type="compositionally biased region" description="Basic and acidic residues" evidence="1">
    <location>
        <begin position="205"/>
        <end position="225"/>
    </location>
</feature>
<evidence type="ECO:0000313" key="3">
    <source>
        <dbReference type="Proteomes" id="UP000054560"/>
    </source>
</evidence>
<evidence type="ECO:0000256" key="1">
    <source>
        <dbReference type="SAM" id="MobiDB-lite"/>
    </source>
</evidence>
<proteinExistence type="predicted"/>
<organism evidence="2 3">
    <name type="scientific">Sphaeroforma arctica JP610</name>
    <dbReference type="NCBI Taxonomy" id="667725"/>
    <lineage>
        <taxon>Eukaryota</taxon>
        <taxon>Ichthyosporea</taxon>
        <taxon>Ichthyophonida</taxon>
        <taxon>Sphaeroforma</taxon>
    </lineage>
</organism>
<dbReference type="RefSeq" id="XP_014146926.1">
    <property type="nucleotide sequence ID" value="XM_014291451.1"/>
</dbReference>
<dbReference type="AlphaFoldDB" id="A0A0L0F8H2"/>
<feature type="region of interest" description="Disordered" evidence="1">
    <location>
        <begin position="8"/>
        <end position="34"/>
    </location>
</feature>
<feature type="compositionally biased region" description="Low complexity" evidence="1">
    <location>
        <begin position="193"/>
        <end position="204"/>
    </location>
</feature>
<feature type="compositionally biased region" description="Low complexity" evidence="1">
    <location>
        <begin position="164"/>
        <end position="177"/>
    </location>
</feature>
<keyword evidence="3" id="KW-1185">Reference proteome</keyword>
<feature type="compositionally biased region" description="Gly residues" evidence="1">
    <location>
        <begin position="96"/>
        <end position="106"/>
    </location>
</feature>
<dbReference type="EMBL" id="KQ246189">
    <property type="protein sequence ID" value="KNC73024.1"/>
    <property type="molecule type" value="Genomic_DNA"/>
</dbReference>
<feature type="region of interest" description="Disordered" evidence="1">
    <location>
        <begin position="93"/>
        <end position="225"/>
    </location>
</feature>
<feature type="compositionally biased region" description="Polar residues" evidence="1">
    <location>
        <begin position="146"/>
        <end position="160"/>
    </location>
</feature>
<name>A0A0L0F8H2_9EUKA</name>
<sequence length="268" mass="28722">PAEVIQLYPDLSNLTGQEDSPAPAAGDRKGANRTARGQIIDQARSQLSSASPEDLTHALVALTKYLERVRADLIAEVPNCPADHIARREGLVDKGTGLGEGEGGEGVLAEADENTGTKRVEDGMSRVSDAGKAERERFVGNGELADTQTHTLRQQGQSEQAGDGENTTTGETTPENQTAEEVDTTHPAEGVDTTHPTSATPRTTEGTERLSGETHGRAKTLAKGDRRDQRLRAVDIALLQLYVRLDTHRLLCFVGGCGDAHECQCTYR</sequence>
<gene>
    <name evidence="2" type="ORF">SARC_14411</name>
</gene>
<feature type="non-terminal residue" evidence="2">
    <location>
        <position position="1"/>
    </location>
</feature>